<name>A0ABQ9NEV6_9PEZI</name>
<gene>
    <name evidence="8" type="primary">MMT2</name>
    <name evidence="8" type="ORF">H2201_009232</name>
</gene>
<evidence type="ECO:0000313" key="8">
    <source>
        <dbReference type="EMBL" id="KAJ9652270.1"/>
    </source>
</evidence>
<dbReference type="InterPro" id="IPR027469">
    <property type="entry name" value="Cation_efflux_TMD_sf"/>
</dbReference>
<evidence type="ECO:0000313" key="9">
    <source>
        <dbReference type="Proteomes" id="UP001172684"/>
    </source>
</evidence>
<dbReference type="PANTHER" id="PTHR43840:SF15">
    <property type="entry name" value="MITOCHONDRIAL METAL TRANSPORTER 1-RELATED"/>
    <property type="match status" value="1"/>
</dbReference>
<dbReference type="NCBIfam" id="TIGR01297">
    <property type="entry name" value="CDF"/>
    <property type="match status" value="1"/>
</dbReference>
<proteinExistence type="predicted"/>
<keyword evidence="5 6" id="KW-0472">Membrane</keyword>
<keyword evidence="4 6" id="KW-1133">Transmembrane helix</keyword>
<protein>
    <submittedName>
        <fullName evidence="8">Mitochondrial metal transporter</fullName>
    </submittedName>
</protein>
<accession>A0ABQ9NEV6</accession>
<evidence type="ECO:0000256" key="1">
    <source>
        <dbReference type="ARBA" id="ARBA00004141"/>
    </source>
</evidence>
<evidence type="ECO:0000256" key="5">
    <source>
        <dbReference type="ARBA" id="ARBA00023136"/>
    </source>
</evidence>
<evidence type="ECO:0000256" key="2">
    <source>
        <dbReference type="ARBA" id="ARBA00022448"/>
    </source>
</evidence>
<feature type="transmembrane region" description="Helical" evidence="6">
    <location>
        <begin position="156"/>
        <end position="177"/>
    </location>
</feature>
<evidence type="ECO:0000259" key="7">
    <source>
        <dbReference type="Pfam" id="PF01545"/>
    </source>
</evidence>
<dbReference type="EMBL" id="JAPDRL010000434">
    <property type="protein sequence ID" value="KAJ9652270.1"/>
    <property type="molecule type" value="Genomic_DNA"/>
</dbReference>
<evidence type="ECO:0000256" key="6">
    <source>
        <dbReference type="SAM" id="Phobius"/>
    </source>
</evidence>
<dbReference type="SUPFAM" id="SSF161111">
    <property type="entry name" value="Cation efflux protein transmembrane domain-like"/>
    <property type="match status" value="1"/>
</dbReference>
<feature type="domain" description="Cation efflux protein transmembrane" evidence="7">
    <location>
        <begin position="38"/>
        <end position="251"/>
    </location>
</feature>
<dbReference type="Gene3D" id="1.20.1510.10">
    <property type="entry name" value="Cation efflux protein transmembrane domain"/>
    <property type="match status" value="1"/>
</dbReference>
<keyword evidence="9" id="KW-1185">Reference proteome</keyword>
<dbReference type="InterPro" id="IPR002524">
    <property type="entry name" value="Cation_efflux"/>
</dbReference>
<dbReference type="Proteomes" id="UP001172684">
    <property type="component" value="Unassembled WGS sequence"/>
</dbReference>
<keyword evidence="3 6" id="KW-0812">Transmembrane</keyword>
<comment type="caution">
    <text evidence="8">The sequence shown here is derived from an EMBL/GenBank/DDBJ whole genome shotgun (WGS) entry which is preliminary data.</text>
</comment>
<organism evidence="8 9">
    <name type="scientific">Coniosporium apollinis</name>
    <dbReference type="NCBI Taxonomy" id="61459"/>
    <lineage>
        <taxon>Eukaryota</taxon>
        <taxon>Fungi</taxon>
        <taxon>Dikarya</taxon>
        <taxon>Ascomycota</taxon>
        <taxon>Pezizomycotina</taxon>
        <taxon>Dothideomycetes</taxon>
        <taxon>Dothideomycetes incertae sedis</taxon>
        <taxon>Coniosporium</taxon>
    </lineage>
</organism>
<dbReference type="Pfam" id="PF01545">
    <property type="entry name" value="Cation_efflux"/>
    <property type="match status" value="1"/>
</dbReference>
<sequence length="397" mass="43794">MVSVTQKREHAGHDHHHHDNVYLLLTDKNDPAARVTLLGLYSNIAIAIMKWVGGYYTHSHSLTADGWHSLGDTMGDLITCVALSFSQRLPNENFPTGYGKVEGIGALGVSGLLLYGGVEIGQRAIAELLQVYLPSVVELTEQWHVFGHIPSDGMNVVAPLAALIALGTVGVKAWVYFKTIQVANERKSSVLKGNATHHLVDCWSGLAVFGAIGLGWLFPGVAAFDAIGGLVISLLVLKMGWSNFKMSLYELADIGVDEDIKAKVRRVAEKAVADINLPLSKETIELRQVQGVKSGQNYLMDLEIAAPSQWTLEQIRGVEGMVRERVGANVRNARRVKVRFVTKESDQSDFIDEFIDPNVSLVLSPEPELEHDHGYEHNHSYSYDHNGYANGWLHKRR</sequence>
<reference evidence="8" key="1">
    <citation type="submission" date="2022-10" db="EMBL/GenBank/DDBJ databases">
        <title>Culturing micro-colonial fungi from biological soil crusts in the Mojave desert and describing Neophaeococcomyces mojavensis, and introducing the new genera and species Taxawa tesnikishii.</title>
        <authorList>
            <person name="Kurbessoian T."/>
            <person name="Stajich J.E."/>
        </authorList>
    </citation>
    <scope>NUCLEOTIDE SEQUENCE</scope>
    <source>
        <strain evidence="8">TK_1</strain>
    </source>
</reference>
<evidence type="ECO:0000256" key="4">
    <source>
        <dbReference type="ARBA" id="ARBA00022989"/>
    </source>
</evidence>
<dbReference type="PANTHER" id="PTHR43840">
    <property type="entry name" value="MITOCHONDRIAL METAL TRANSPORTER 1-RELATED"/>
    <property type="match status" value="1"/>
</dbReference>
<dbReference type="InterPro" id="IPR058533">
    <property type="entry name" value="Cation_efflux_TM"/>
</dbReference>
<keyword evidence="2" id="KW-0813">Transport</keyword>
<evidence type="ECO:0000256" key="3">
    <source>
        <dbReference type="ARBA" id="ARBA00022692"/>
    </source>
</evidence>
<dbReference type="InterPro" id="IPR050291">
    <property type="entry name" value="CDF_Transporter"/>
</dbReference>
<feature type="transmembrane region" description="Helical" evidence="6">
    <location>
        <begin position="223"/>
        <end position="241"/>
    </location>
</feature>
<comment type="subcellular location">
    <subcellularLocation>
        <location evidence="1">Membrane</location>
        <topology evidence="1">Multi-pass membrane protein</topology>
    </subcellularLocation>
</comment>